<feature type="region of interest" description="Disordered" evidence="1">
    <location>
        <begin position="285"/>
        <end position="355"/>
    </location>
</feature>
<keyword evidence="3" id="KW-1185">Reference proteome</keyword>
<dbReference type="EMBL" id="QEKW01000019">
    <property type="protein sequence ID" value="PVZ03968.1"/>
    <property type="molecule type" value="Genomic_DNA"/>
</dbReference>
<feature type="compositionally biased region" description="Basic residues" evidence="1">
    <location>
        <begin position="339"/>
        <end position="348"/>
    </location>
</feature>
<name>A0A2U1EVM1_9PSEU</name>
<feature type="compositionally biased region" description="Low complexity" evidence="1">
    <location>
        <begin position="229"/>
        <end position="238"/>
    </location>
</feature>
<comment type="caution">
    <text evidence="2">The sequence shown here is derived from an EMBL/GenBank/DDBJ whole genome shotgun (WGS) entry which is preliminary data.</text>
</comment>
<accession>A0A2U1EVM1</accession>
<dbReference type="Proteomes" id="UP000245639">
    <property type="component" value="Unassembled WGS sequence"/>
</dbReference>
<feature type="region of interest" description="Disordered" evidence="1">
    <location>
        <begin position="213"/>
        <end position="247"/>
    </location>
</feature>
<proteinExistence type="predicted"/>
<gene>
    <name evidence="2" type="ORF">C8D89_11977</name>
</gene>
<protein>
    <submittedName>
        <fullName evidence="2">Uncharacterized protein</fullName>
    </submittedName>
</protein>
<sequence>MHEDVAHPCGGLHRVGLLPLQRARSGDEVEDSAYVTGASPSRATETWELTAKASSTNSVRIRSTASEVVASARRVAWSTGPIVFRVAARSSILWSLGRTARQSSGRGFIRRGVRGRGVGRGRCRCVRRSPRPWRSPAPRACSRRATRWRRARAAEDSQATNTVACGEGVEVAGSSGDLEPGQPLVRCPHGHIVSPSVSGLAEAAPRRRLEVHPQAERRVFKAPPDASSRRASGSWCSSGGDGPRRDVAAARGAYPLGVRAGPAVHHEPRRVRVAGRVTGGELAVALEHRPTRARAGPDRGPAGDPASRSSSTAASGDEWRGPAGRNSMVAPGSPVTRRERPRRVRCRLGRAPDRW</sequence>
<organism evidence="2 3">
    <name type="scientific">Actinomycetospora cinnamomea</name>
    <dbReference type="NCBI Taxonomy" id="663609"/>
    <lineage>
        <taxon>Bacteria</taxon>
        <taxon>Bacillati</taxon>
        <taxon>Actinomycetota</taxon>
        <taxon>Actinomycetes</taxon>
        <taxon>Pseudonocardiales</taxon>
        <taxon>Pseudonocardiaceae</taxon>
        <taxon>Actinomycetospora</taxon>
    </lineage>
</organism>
<evidence type="ECO:0000313" key="2">
    <source>
        <dbReference type="EMBL" id="PVZ03968.1"/>
    </source>
</evidence>
<dbReference type="AlphaFoldDB" id="A0A2U1EVM1"/>
<reference evidence="2 3" key="1">
    <citation type="submission" date="2018-04" db="EMBL/GenBank/DDBJ databases">
        <title>Genomic Encyclopedia of Type Strains, Phase IV (KMG-IV): sequencing the most valuable type-strain genomes for metagenomic binning, comparative biology and taxonomic classification.</title>
        <authorList>
            <person name="Goeker M."/>
        </authorList>
    </citation>
    <scope>NUCLEOTIDE SEQUENCE [LARGE SCALE GENOMIC DNA]</scope>
    <source>
        <strain evidence="2 3">DSM 45771</strain>
    </source>
</reference>
<evidence type="ECO:0000256" key="1">
    <source>
        <dbReference type="SAM" id="MobiDB-lite"/>
    </source>
</evidence>
<evidence type="ECO:0000313" key="3">
    <source>
        <dbReference type="Proteomes" id="UP000245639"/>
    </source>
</evidence>